<keyword evidence="1" id="KW-1133">Transmembrane helix</keyword>
<evidence type="ECO:0000256" key="1">
    <source>
        <dbReference type="SAM" id="Phobius"/>
    </source>
</evidence>
<sequence length="108" mass="12349">MVSARDTFSQRLLSVSSHWADRNKPITGVSSLTAFRFYFVKTSLFLSPSCIYLVLFLRDRKLAGCRFCYPTNASKQRLCVYYTFSPRSGSILKTAGRGTSLKKKARRY</sequence>
<accession>A0A1D1W4V3</accession>
<dbReference type="AlphaFoldDB" id="A0A1D1W4V3"/>
<feature type="transmembrane region" description="Helical" evidence="1">
    <location>
        <begin position="37"/>
        <end position="57"/>
    </location>
</feature>
<gene>
    <name evidence="2" type="primary">RvY_17608-1</name>
    <name evidence="2" type="synonym">RvY_17608.1</name>
    <name evidence="2" type="ORF">RvY_17608</name>
</gene>
<comment type="caution">
    <text evidence="2">The sequence shown here is derived from an EMBL/GenBank/DDBJ whole genome shotgun (WGS) entry which is preliminary data.</text>
</comment>
<keyword evidence="1" id="KW-0812">Transmembrane</keyword>
<protein>
    <submittedName>
        <fullName evidence="2">Uncharacterized protein</fullName>
    </submittedName>
</protein>
<keyword evidence="1" id="KW-0472">Membrane</keyword>
<evidence type="ECO:0000313" key="3">
    <source>
        <dbReference type="Proteomes" id="UP000186922"/>
    </source>
</evidence>
<evidence type="ECO:0000313" key="2">
    <source>
        <dbReference type="EMBL" id="GAV07813.1"/>
    </source>
</evidence>
<name>A0A1D1W4V3_RAMVA</name>
<proteinExistence type="predicted"/>
<dbReference type="Proteomes" id="UP000186922">
    <property type="component" value="Unassembled WGS sequence"/>
</dbReference>
<dbReference type="EMBL" id="BDGG01000016">
    <property type="protein sequence ID" value="GAV07813.1"/>
    <property type="molecule type" value="Genomic_DNA"/>
</dbReference>
<reference evidence="2 3" key="1">
    <citation type="journal article" date="2016" name="Nat. Commun.">
        <title>Extremotolerant tardigrade genome and improved radiotolerance of human cultured cells by tardigrade-unique protein.</title>
        <authorList>
            <person name="Hashimoto T."/>
            <person name="Horikawa D.D."/>
            <person name="Saito Y."/>
            <person name="Kuwahara H."/>
            <person name="Kozuka-Hata H."/>
            <person name="Shin-I T."/>
            <person name="Minakuchi Y."/>
            <person name="Ohishi K."/>
            <person name="Motoyama A."/>
            <person name="Aizu T."/>
            <person name="Enomoto A."/>
            <person name="Kondo K."/>
            <person name="Tanaka S."/>
            <person name="Hara Y."/>
            <person name="Koshikawa S."/>
            <person name="Sagara H."/>
            <person name="Miura T."/>
            <person name="Yokobori S."/>
            <person name="Miyagawa K."/>
            <person name="Suzuki Y."/>
            <person name="Kubo T."/>
            <person name="Oyama M."/>
            <person name="Kohara Y."/>
            <person name="Fujiyama A."/>
            <person name="Arakawa K."/>
            <person name="Katayama T."/>
            <person name="Toyoda A."/>
            <person name="Kunieda T."/>
        </authorList>
    </citation>
    <scope>NUCLEOTIDE SEQUENCE [LARGE SCALE GENOMIC DNA]</scope>
    <source>
        <strain evidence="2 3">YOKOZUNA-1</strain>
    </source>
</reference>
<keyword evidence="3" id="KW-1185">Reference proteome</keyword>
<organism evidence="2 3">
    <name type="scientific">Ramazzottius varieornatus</name>
    <name type="common">Water bear</name>
    <name type="synonym">Tardigrade</name>
    <dbReference type="NCBI Taxonomy" id="947166"/>
    <lineage>
        <taxon>Eukaryota</taxon>
        <taxon>Metazoa</taxon>
        <taxon>Ecdysozoa</taxon>
        <taxon>Tardigrada</taxon>
        <taxon>Eutardigrada</taxon>
        <taxon>Parachela</taxon>
        <taxon>Hypsibioidea</taxon>
        <taxon>Ramazzottiidae</taxon>
        <taxon>Ramazzottius</taxon>
    </lineage>
</organism>